<dbReference type="EMBL" id="JAAVMX010000001">
    <property type="protein sequence ID" value="KAF4513703.1"/>
    <property type="molecule type" value="Genomic_DNA"/>
</dbReference>
<keyword evidence="2" id="KW-0812">Transmembrane</keyword>
<name>A0A8H4V9Q4_9HYPO</name>
<accession>A0A8H4V9Q4</accession>
<comment type="caution">
    <text evidence="3">The sequence shown here is derived from an EMBL/GenBank/DDBJ whole genome shotgun (WGS) entry which is preliminary data.</text>
</comment>
<feature type="region of interest" description="Disordered" evidence="1">
    <location>
        <begin position="235"/>
        <end position="294"/>
    </location>
</feature>
<evidence type="ECO:0000256" key="2">
    <source>
        <dbReference type="SAM" id="Phobius"/>
    </source>
</evidence>
<dbReference type="Proteomes" id="UP000557566">
    <property type="component" value="Unassembled WGS sequence"/>
</dbReference>
<proteinExistence type="predicted"/>
<gene>
    <name evidence="3" type="ORF">G6O67_000438</name>
    <name evidence="4" type="ORF">G6O67_000944</name>
</gene>
<evidence type="ECO:0000313" key="5">
    <source>
        <dbReference type="Proteomes" id="UP000557566"/>
    </source>
</evidence>
<keyword evidence="2" id="KW-1133">Transmembrane helix</keyword>
<dbReference type="EMBL" id="JAAVMX010000001">
    <property type="protein sequence ID" value="KAF4513123.1"/>
    <property type="molecule type" value="Genomic_DNA"/>
</dbReference>
<evidence type="ECO:0000313" key="3">
    <source>
        <dbReference type="EMBL" id="KAF4513123.1"/>
    </source>
</evidence>
<organism evidence="3 5">
    <name type="scientific">Ophiocordyceps sinensis</name>
    <dbReference type="NCBI Taxonomy" id="72228"/>
    <lineage>
        <taxon>Eukaryota</taxon>
        <taxon>Fungi</taxon>
        <taxon>Dikarya</taxon>
        <taxon>Ascomycota</taxon>
        <taxon>Pezizomycotina</taxon>
        <taxon>Sordariomycetes</taxon>
        <taxon>Hypocreomycetidae</taxon>
        <taxon>Hypocreales</taxon>
        <taxon>Ophiocordycipitaceae</taxon>
        <taxon>Ophiocordyceps</taxon>
    </lineage>
</organism>
<keyword evidence="2" id="KW-0472">Membrane</keyword>
<dbReference type="AlphaFoldDB" id="A0A8H4V9Q4"/>
<reference evidence="3 5" key="1">
    <citation type="journal article" date="2020" name="Genome Biol. Evol.">
        <title>A new high-quality draft genome assembly of the Chinese cordyceps Ophiocordyceps sinensis.</title>
        <authorList>
            <person name="Shu R."/>
            <person name="Zhang J."/>
            <person name="Meng Q."/>
            <person name="Zhang H."/>
            <person name="Zhou G."/>
            <person name="Li M."/>
            <person name="Wu P."/>
            <person name="Zhao Y."/>
            <person name="Chen C."/>
            <person name="Qin Q."/>
        </authorList>
    </citation>
    <scope>NUCLEOTIDE SEQUENCE [LARGE SCALE GENOMIC DNA]</scope>
    <source>
        <strain evidence="3 5">IOZ07</strain>
    </source>
</reference>
<sequence length="318" mass="34112">MRRRPRKVGNSAGRRRGFLGRVGRGAIESRHARHLPKRRLLRLGVDARQFGGLGVGDVFVFFLVVKVVVVVVAAVVSRLGAGRRVVVRVRGRRLRVHLFRLVAARALEPNPIEGAPERRVPKLPDVDNEVVGGVSAGKAGKAMLGVQGRDHEPVLEDQRSASLFDGNDFVKAHDQRRRPAKDVAAEAKMTLGDVEPAVGKNLALQGAAVVLDEIVVVGHALEEGVEVAVPPLTSNGKSRELRGPETGAGVHHRAVGGCNGRSDRRPRASRRGRASSLSVRPHGTPDARGPLDGGFGVQLGGWRRLIAGRRLHQGARPA</sequence>
<protein>
    <submittedName>
        <fullName evidence="3">Uncharacterized protein</fullName>
    </submittedName>
</protein>
<keyword evidence="5" id="KW-1185">Reference proteome</keyword>
<evidence type="ECO:0000256" key="1">
    <source>
        <dbReference type="SAM" id="MobiDB-lite"/>
    </source>
</evidence>
<evidence type="ECO:0000313" key="4">
    <source>
        <dbReference type="EMBL" id="KAF4513703.1"/>
    </source>
</evidence>
<feature type="transmembrane region" description="Helical" evidence="2">
    <location>
        <begin position="58"/>
        <end position="81"/>
    </location>
</feature>